<dbReference type="EMBL" id="CP012040">
    <property type="protein sequence ID" value="AKP53278.1"/>
    <property type="molecule type" value="Genomic_DNA"/>
</dbReference>
<dbReference type="AlphaFoldDB" id="A0A0H4PJY6"/>
<dbReference type="InterPro" id="IPR051648">
    <property type="entry name" value="CWI-Assembly_Regulator"/>
</dbReference>
<sequence length="639" mass="71375">MNRWKLIHYFQLFSLIVLGACTTEYEHHSPTNGSISFQVKESFVGNERNRILELPVQGVNSVVLTIENEDGSQTIFDRKTLPILGLGDELLIEEINLSQGSYQISAFYLTDSSGNILYATPMEGSEFGEFLTQPLPIPFKVAASESQSLSLEIISTAGKNPEPFGFESGMAGFRETFYFFISAVREKFDDFMDFIPAELTVSQGDHILTQQLNGKLNKIVLPKTSEKYDFTLTYGPFQPIEKEITYDSLQTFEHQPLIFEMTKKRADAFYIGGTFKGNITLSNQAALDSFGLKGYDIIEGNLTIGNTPDDSEDPILDLSPLATIDQVKNNLNIINNPELRSLEGLNYLRYISQELIVKNNSLLESFYGLTSLEKLRGLNLTNNPSIRDFNGFNHVASTIESLHIENMEHFIGLKGEGFENAIKLKDVIILENPNLIHLSFPTQTENLNSKLYVTNNPALISFGGGDGGFRYLWILELNNNKSLENLEGLLQPNGEGIEDLIVLNTPKLTTLSPLFLAEQVGEIHLENNASLEDITAFSSAKIIFSDITIINNPQLKSLNGFEGGKELYYFVYKGTDPYPGYVWSPPVKITIKDNTSLVDFCALKDIKVTLANNLPFATEIKGNAFNPSFDNIRRGECKP</sequence>
<dbReference type="PANTHER" id="PTHR31018:SF3">
    <property type="entry name" value="RECEPTOR PROTEIN-TYROSINE KINASE"/>
    <property type="match status" value="1"/>
</dbReference>
<dbReference type="PROSITE" id="PS51257">
    <property type="entry name" value="PROKAR_LIPOPROTEIN"/>
    <property type="match status" value="1"/>
</dbReference>
<gene>
    <name evidence="6" type="ORF">CA2015_3914</name>
</gene>
<keyword evidence="3" id="KW-0964">Secreted</keyword>
<evidence type="ECO:0000256" key="2">
    <source>
        <dbReference type="ARBA" id="ARBA00022512"/>
    </source>
</evidence>
<evidence type="ECO:0000313" key="7">
    <source>
        <dbReference type="Proteomes" id="UP000036520"/>
    </source>
</evidence>
<dbReference type="KEGG" id="camu:CA2015_3914"/>
<comment type="subcellular location">
    <subcellularLocation>
        <location evidence="1">Secreted</location>
        <location evidence="1">Cell wall</location>
    </subcellularLocation>
</comment>
<dbReference type="InterPro" id="IPR036941">
    <property type="entry name" value="Rcpt_L-dom_sf"/>
</dbReference>
<keyword evidence="4" id="KW-0732">Signal</keyword>
<dbReference type="GO" id="GO:0030313">
    <property type="term" value="C:cell envelope"/>
    <property type="evidence" value="ECO:0007669"/>
    <property type="project" value="UniProtKB-SubCell"/>
</dbReference>
<organism evidence="6 7">
    <name type="scientific">Cyclobacterium amurskyense</name>
    <dbReference type="NCBI Taxonomy" id="320787"/>
    <lineage>
        <taxon>Bacteria</taxon>
        <taxon>Pseudomonadati</taxon>
        <taxon>Bacteroidota</taxon>
        <taxon>Cytophagia</taxon>
        <taxon>Cytophagales</taxon>
        <taxon>Cyclobacteriaceae</taxon>
        <taxon>Cyclobacterium</taxon>
    </lineage>
</organism>
<evidence type="ECO:0000256" key="4">
    <source>
        <dbReference type="ARBA" id="ARBA00022729"/>
    </source>
</evidence>
<dbReference type="OrthoDB" id="835788at2"/>
<name>A0A0H4PJY6_9BACT</name>
<keyword evidence="2" id="KW-0134">Cell wall</keyword>
<keyword evidence="7" id="KW-1185">Reference proteome</keyword>
<dbReference type="RefSeq" id="WP_048643399.1">
    <property type="nucleotide sequence ID" value="NZ_CP012040.1"/>
</dbReference>
<accession>A0A0H4PJY6</accession>
<dbReference type="Proteomes" id="UP000036520">
    <property type="component" value="Chromosome"/>
</dbReference>
<protein>
    <submittedName>
        <fullName evidence="6">Uncharacterized protein</fullName>
    </submittedName>
</protein>
<reference evidence="6 7" key="1">
    <citation type="submission" date="2015-07" db="EMBL/GenBank/DDBJ databases">
        <authorList>
            <person name="Kim K.M."/>
        </authorList>
    </citation>
    <scope>NUCLEOTIDE SEQUENCE [LARGE SCALE GENOMIC DNA]</scope>
    <source>
        <strain evidence="6 7">KCTC 12363</strain>
    </source>
</reference>
<evidence type="ECO:0000256" key="1">
    <source>
        <dbReference type="ARBA" id="ARBA00004191"/>
    </source>
</evidence>
<evidence type="ECO:0000256" key="5">
    <source>
        <dbReference type="ARBA" id="ARBA00023180"/>
    </source>
</evidence>
<dbReference type="PANTHER" id="PTHR31018">
    <property type="entry name" value="SPORULATION-SPECIFIC PROTEIN-RELATED"/>
    <property type="match status" value="1"/>
</dbReference>
<dbReference type="STRING" id="320787.CA2015_3914"/>
<dbReference type="Gene3D" id="3.80.20.20">
    <property type="entry name" value="Receptor L-domain"/>
    <property type="match status" value="1"/>
</dbReference>
<evidence type="ECO:0000313" key="6">
    <source>
        <dbReference type="EMBL" id="AKP53278.1"/>
    </source>
</evidence>
<evidence type="ECO:0000256" key="3">
    <source>
        <dbReference type="ARBA" id="ARBA00022525"/>
    </source>
</evidence>
<dbReference type="SUPFAM" id="SSF52058">
    <property type="entry name" value="L domain-like"/>
    <property type="match status" value="1"/>
</dbReference>
<proteinExistence type="predicted"/>
<keyword evidence="5" id="KW-0325">Glycoprotein</keyword>